<organism evidence="4 5">
    <name type="scientific">Methanocella arvoryzae (strain DSM 22066 / NBRC 105507 / MRE50)</name>
    <dbReference type="NCBI Taxonomy" id="351160"/>
    <lineage>
        <taxon>Archaea</taxon>
        <taxon>Methanobacteriati</taxon>
        <taxon>Methanobacteriota</taxon>
        <taxon>Stenosarchaea group</taxon>
        <taxon>Methanomicrobia</taxon>
        <taxon>Methanocellales</taxon>
        <taxon>Methanocellaceae</taxon>
        <taxon>Methanocella</taxon>
    </lineage>
</organism>
<dbReference type="SUPFAM" id="SSF53474">
    <property type="entry name" value="alpha/beta-Hydrolases"/>
    <property type="match status" value="1"/>
</dbReference>
<dbReference type="Proteomes" id="UP000000663">
    <property type="component" value="Chromosome"/>
</dbReference>
<proteinExistence type="inferred from homology"/>
<dbReference type="STRING" id="351160.RCIX650"/>
<dbReference type="AlphaFoldDB" id="Q0W6E2"/>
<dbReference type="InterPro" id="IPR002168">
    <property type="entry name" value="Lipase_GDXG_HIS_AS"/>
</dbReference>
<gene>
    <name evidence="4" type="ORF">RCIX650</name>
</gene>
<accession>Q0W6E2</accession>
<dbReference type="PROSITE" id="PS01173">
    <property type="entry name" value="LIPASE_GDXG_HIS"/>
    <property type="match status" value="1"/>
</dbReference>
<dbReference type="eggNOG" id="arCOG02638">
    <property type="taxonomic scope" value="Archaea"/>
</dbReference>
<protein>
    <submittedName>
        <fullName evidence="4">Lipase</fullName>
    </submittedName>
</protein>
<dbReference type="KEGG" id="rci:RCIX650"/>
<dbReference type="PANTHER" id="PTHR48081:SF8">
    <property type="entry name" value="ALPHA_BETA HYDROLASE FOLD-3 DOMAIN-CONTAINING PROTEIN-RELATED"/>
    <property type="match status" value="1"/>
</dbReference>
<evidence type="ECO:0000313" key="4">
    <source>
        <dbReference type="EMBL" id="CAJ36051.1"/>
    </source>
</evidence>
<dbReference type="InterPro" id="IPR050300">
    <property type="entry name" value="GDXG_lipolytic_enzyme"/>
</dbReference>
<keyword evidence="2" id="KW-0378">Hydrolase</keyword>
<dbReference type="PANTHER" id="PTHR48081">
    <property type="entry name" value="AB HYDROLASE SUPERFAMILY PROTEIN C4A8.06C"/>
    <property type="match status" value="1"/>
</dbReference>
<dbReference type="EMBL" id="AM114193">
    <property type="protein sequence ID" value="CAJ36051.1"/>
    <property type="molecule type" value="Genomic_DNA"/>
</dbReference>
<evidence type="ECO:0000259" key="3">
    <source>
        <dbReference type="Pfam" id="PF07859"/>
    </source>
</evidence>
<dbReference type="GeneID" id="5143815"/>
<feature type="domain" description="Alpha/beta hydrolase fold-3" evidence="3">
    <location>
        <begin position="91"/>
        <end position="299"/>
    </location>
</feature>
<dbReference type="InterPro" id="IPR029058">
    <property type="entry name" value="AB_hydrolase_fold"/>
</dbReference>
<dbReference type="GO" id="GO:0016787">
    <property type="term" value="F:hydrolase activity"/>
    <property type="evidence" value="ECO:0007669"/>
    <property type="project" value="UniProtKB-KW"/>
</dbReference>
<evidence type="ECO:0000256" key="1">
    <source>
        <dbReference type="ARBA" id="ARBA00010515"/>
    </source>
</evidence>
<evidence type="ECO:0000256" key="2">
    <source>
        <dbReference type="ARBA" id="ARBA00022801"/>
    </source>
</evidence>
<dbReference type="InterPro" id="IPR013094">
    <property type="entry name" value="AB_hydrolase_3"/>
</dbReference>
<reference evidence="4 5" key="1">
    <citation type="journal article" date="2006" name="Science">
        <title>Genome of rice cluster I archaea -- the key methane producers in the rice rhizosphere.</title>
        <authorList>
            <person name="Erkel C."/>
            <person name="Kube M."/>
            <person name="Reinhardt R."/>
            <person name="Liesack W."/>
        </authorList>
    </citation>
    <scope>NUCLEOTIDE SEQUENCE [LARGE SCALE GENOMIC DNA]</scope>
    <source>
        <strain evidence="5">DSM 22066 / NBRC 105507 / MRE50</strain>
    </source>
</reference>
<sequence length="325" mass="35292">MSSEAVISPARGIEPDVKAFLNKIKAAGGPPVYRMSPSDARMALTKVQQASKVSLLPADIEDLSILGGPAGQVSLRIVRPEGSSKTTLPAIMYFHGGGWVMGDKNTHDRLVREIANLTGSAVVFVDYSRSPEARYPVAIEECYRATEYMAESGDQHHIDGSRLIVAGDSVGGNMAAVVPMMAKQRKGPTISLQVMFYPVTDAGMDTSSYRQLADGYWLSREAMKWFWDQYLPDRAARRQPLASPLQASVDQLEGLPPAVIITEEFDVLRDEGEAYAHKLIDAGVKVTAVRCLGTIHDFVMLNPLAHSTATRIAIDLACSAIVSTR</sequence>
<name>Q0W6E2_METAR</name>
<keyword evidence="5" id="KW-1185">Reference proteome</keyword>
<dbReference type="RefSeq" id="WP_012036458.1">
    <property type="nucleotide sequence ID" value="NC_009464.1"/>
</dbReference>
<dbReference type="Pfam" id="PF07859">
    <property type="entry name" value="Abhydrolase_3"/>
    <property type="match status" value="1"/>
</dbReference>
<evidence type="ECO:0000313" key="5">
    <source>
        <dbReference type="Proteomes" id="UP000000663"/>
    </source>
</evidence>
<comment type="similarity">
    <text evidence="1">Belongs to the 'GDXG' lipolytic enzyme family.</text>
</comment>
<dbReference type="Gene3D" id="3.40.50.1820">
    <property type="entry name" value="alpha/beta hydrolase"/>
    <property type="match status" value="1"/>
</dbReference>